<feature type="signal peptide" evidence="2">
    <location>
        <begin position="1"/>
        <end position="20"/>
    </location>
</feature>
<name>A0A914VA12_9BILA</name>
<accession>A0A914VA12</accession>
<dbReference type="AlphaFoldDB" id="A0A914VA12"/>
<feature type="region of interest" description="Disordered" evidence="1">
    <location>
        <begin position="167"/>
        <end position="192"/>
    </location>
</feature>
<evidence type="ECO:0000256" key="1">
    <source>
        <dbReference type="SAM" id="MobiDB-lite"/>
    </source>
</evidence>
<reference evidence="4" key="1">
    <citation type="submission" date="2022-11" db="UniProtKB">
        <authorList>
            <consortium name="WormBaseParasite"/>
        </authorList>
    </citation>
    <scope>IDENTIFICATION</scope>
</reference>
<organism evidence="3 4">
    <name type="scientific">Plectus sambesii</name>
    <dbReference type="NCBI Taxonomy" id="2011161"/>
    <lineage>
        <taxon>Eukaryota</taxon>
        <taxon>Metazoa</taxon>
        <taxon>Ecdysozoa</taxon>
        <taxon>Nematoda</taxon>
        <taxon>Chromadorea</taxon>
        <taxon>Plectida</taxon>
        <taxon>Plectina</taxon>
        <taxon>Plectoidea</taxon>
        <taxon>Plectidae</taxon>
        <taxon>Plectus</taxon>
    </lineage>
</organism>
<evidence type="ECO:0000313" key="3">
    <source>
        <dbReference type="Proteomes" id="UP000887566"/>
    </source>
</evidence>
<dbReference type="Proteomes" id="UP000887566">
    <property type="component" value="Unplaced"/>
</dbReference>
<sequence>MASAKLVIVGLCVLAAVIQAAPQGKQGGFGGPGGKGGKDGAGKHGGHGGPFGPRPCMIPTIEMLTQKAGLDSATAQSVVDLWKDYKFNTDCSDIQAKEEAIVKPKMEEAKAAKVAALSPEAKAVYDQIKAVLDDSTITDMKEKKTKMETIMKAPTTTDAIKAELKALLPHGGHGDHSGERNGAPGPTPAASA</sequence>
<dbReference type="WBParaSite" id="PSAMB.scaffold1707size28553.g14502.t1">
    <property type="protein sequence ID" value="PSAMB.scaffold1707size28553.g14502.t1"/>
    <property type="gene ID" value="PSAMB.scaffold1707size28553.g14502"/>
</dbReference>
<keyword evidence="3" id="KW-1185">Reference proteome</keyword>
<keyword evidence="2" id="KW-0732">Signal</keyword>
<proteinExistence type="predicted"/>
<feature type="compositionally biased region" description="Gly residues" evidence="1">
    <location>
        <begin position="25"/>
        <end position="35"/>
    </location>
</feature>
<feature type="region of interest" description="Disordered" evidence="1">
    <location>
        <begin position="25"/>
        <end position="52"/>
    </location>
</feature>
<protein>
    <submittedName>
        <fullName evidence="4">SXP/RAL-2 family protein Ani s 5-like cation-binding domain-containing protein</fullName>
    </submittedName>
</protein>
<evidence type="ECO:0000313" key="4">
    <source>
        <dbReference type="WBParaSite" id="PSAMB.scaffold1707size28553.g14502.t1"/>
    </source>
</evidence>
<evidence type="ECO:0000256" key="2">
    <source>
        <dbReference type="SAM" id="SignalP"/>
    </source>
</evidence>
<feature type="chain" id="PRO_5037955218" evidence="2">
    <location>
        <begin position="21"/>
        <end position="192"/>
    </location>
</feature>